<evidence type="ECO:0000256" key="2">
    <source>
        <dbReference type="ARBA" id="ARBA00022490"/>
    </source>
</evidence>
<comment type="function">
    <text evidence="8">Ligates lysine onto the cytidine present at position 34 of the AUA codon-specific tRNA(Ile) that contains the anticodon CAU, in an ATP-dependent manner. Cytidine is converted to lysidine, thus changing the amino acid specificity of the tRNA from methionine to isoleucine.</text>
</comment>
<evidence type="ECO:0000256" key="7">
    <source>
        <dbReference type="ARBA" id="ARBA00048539"/>
    </source>
</evidence>
<feature type="domain" description="Lysidine-tRNA(Ile) synthetase C-terminal" evidence="9">
    <location>
        <begin position="380"/>
        <end position="452"/>
    </location>
</feature>
<dbReference type="InterPro" id="IPR012094">
    <property type="entry name" value="tRNA_Ile_lys_synt"/>
</dbReference>
<protein>
    <recommendedName>
        <fullName evidence="8">tRNA(Ile)-lysidine synthase</fullName>
        <ecNumber evidence="8">6.3.4.19</ecNumber>
    </recommendedName>
    <alternativeName>
        <fullName evidence="8">tRNA(Ile)-2-lysyl-cytidine synthase</fullName>
    </alternativeName>
    <alternativeName>
        <fullName evidence="8">tRNA(Ile)-lysidine synthetase</fullName>
    </alternativeName>
</protein>
<evidence type="ECO:0000256" key="5">
    <source>
        <dbReference type="ARBA" id="ARBA00022741"/>
    </source>
</evidence>
<evidence type="ECO:0000256" key="6">
    <source>
        <dbReference type="ARBA" id="ARBA00022840"/>
    </source>
</evidence>
<sequence length="487" mass="54532">MNHDLTLCRKAFETIESYDMLKRGDNVVLGLSGGADSVALLDFLCSLRQEWGLVVHACHINHGIRGQEADRDQAFCEELCQKYTVKLYCFTEDIPALAVACGRSQEEVARECRYRHFEALADELGAKAATAHTLSDSVETVVLNLARGSALGGLCGIPPVRCAVVRPLIAVTREEVEDYCARRGLSYVTDSTNETDDYTRNFIRHHLVPGLLRVNPGAQRAVGSMSEVLREQRDYLERQAALALQRAERGEGYDVASLSSEHIALQRLAVSALLRGQGVQVDRALVERVLAAFGVERAVLQLRRGLYLCLERGLLFFREGRPAKEEESFCQPFEAEKVIVFQGKTYRFLCYDYEQFKNIENNDKSLLKNCIDYDRIKVNAVLRTRRAGDRFSHPGRGWTKTLKKLFNEYHVPPPERGRRLVLADEEGVLWVEGFGADRRGAVTGLTGRVLQVVITPCEGAGTIEKKGGECDEGRYFKGTDHRAGVEK</sequence>
<dbReference type="CDD" id="cd01992">
    <property type="entry name" value="TilS_N"/>
    <property type="match status" value="1"/>
</dbReference>
<evidence type="ECO:0000313" key="11">
    <source>
        <dbReference type="Proteomes" id="UP000294682"/>
    </source>
</evidence>
<dbReference type="InterPro" id="IPR011063">
    <property type="entry name" value="TilS/TtcA_N"/>
</dbReference>
<proteinExistence type="inferred from homology"/>
<dbReference type="Pfam" id="PF01171">
    <property type="entry name" value="ATP_bind_3"/>
    <property type="match status" value="1"/>
</dbReference>
<comment type="subcellular location">
    <subcellularLocation>
        <location evidence="1 8">Cytoplasm</location>
    </subcellularLocation>
</comment>
<dbReference type="RefSeq" id="WP_132084069.1">
    <property type="nucleotide sequence ID" value="NZ_SLUK01000002.1"/>
</dbReference>
<organism evidence="10 11">
    <name type="scientific">Harryflintia acetispora</name>
    <dbReference type="NCBI Taxonomy" id="1849041"/>
    <lineage>
        <taxon>Bacteria</taxon>
        <taxon>Bacillati</taxon>
        <taxon>Bacillota</taxon>
        <taxon>Clostridia</taxon>
        <taxon>Eubacteriales</taxon>
        <taxon>Oscillospiraceae</taxon>
        <taxon>Harryflintia</taxon>
    </lineage>
</organism>
<dbReference type="HAMAP" id="MF_01161">
    <property type="entry name" value="tRNA_Ile_lys_synt"/>
    <property type="match status" value="1"/>
</dbReference>
<comment type="caution">
    <text evidence="10">The sequence shown here is derived from an EMBL/GenBank/DDBJ whole genome shotgun (WGS) entry which is preliminary data.</text>
</comment>
<dbReference type="InterPro" id="IPR014729">
    <property type="entry name" value="Rossmann-like_a/b/a_fold"/>
</dbReference>
<dbReference type="Gene3D" id="1.20.59.20">
    <property type="match status" value="1"/>
</dbReference>
<dbReference type="GO" id="GO:0005524">
    <property type="term" value="F:ATP binding"/>
    <property type="evidence" value="ECO:0007669"/>
    <property type="project" value="UniProtKB-UniRule"/>
</dbReference>
<name>A0A9X8Y8Y2_9FIRM</name>
<dbReference type="Gene3D" id="3.40.50.620">
    <property type="entry name" value="HUPs"/>
    <property type="match status" value="1"/>
</dbReference>
<dbReference type="SUPFAM" id="SSF52402">
    <property type="entry name" value="Adenine nucleotide alpha hydrolases-like"/>
    <property type="match status" value="1"/>
</dbReference>
<keyword evidence="3 8" id="KW-0436">Ligase</keyword>
<reference evidence="10 11" key="1">
    <citation type="submission" date="2019-03" db="EMBL/GenBank/DDBJ databases">
        <title>Genomic Encyclopedia of Type Strains, Phase IV (KMG-IV): sequencing the most valuable type-strain genomes for metagenomic binning, comparative biology and taxonomic classification.</title>
        <authorList>
            <person name="Goeker M."/>
        </authorList>
    </citation>
    <scope>NUCLEOTIDE SEQUENCE [LARGE SCALE GENOMIC DNA]</scope>
    <source>
        <strain evidence="10 11">DSM 100433</strain>
    </source>
</reference>
<dbReference type="SMART" id="SM00977">
    <property type="entry name" value="TilS_C"/>
    <property type="match status" value="1"/>
</dbReference>
<evidence type="ECO:0000256" key="3">
    <source>
        <dbReference type="ARBA" id="ARBA00022598"/>
    </source>
</evidence>
<evidence type="ECO:0000313" key="10">
    <source>
        <dbReference type="EMBL" id="TCL44697.1"/>
    </source>
</evidence>
<dbReference type="GO" id="GO:0005737">
    <property type="term" value="C:cytoplasm"/>
    <property type="evidence" value="ECO:0007669"/>
    <property type="project" value="UniProtKB-SubCell"/>
</dbReference>
<dbReference type="InterPro" id="IPR012795">
    <property type="entry name" value="tRNA_Ile_lys_synt_N"/>
</dbReference>
<dbReference type="SUPFAM" id="SSF82829">
    <property type="entry name" value="MesJ substrate recognition domain-like"/>
    <property type="match status" value="1"/>
</dbReference>
<comment type="catalytic activity">
    <reaction evidence="7 8">
        <text>cytidine(34) in tRNA(Ile2) + L-lysine + ATP = lysidine(34) in tRNA(Ile2) + AMP + diphosphate + H(+)</text>
        <dbReference type="Rhea" id="RHEA:43744"/>
        <dbReference type="Rhea" id="RHEA-COMP:10625"/>
        <dbReference type="Rhea" id="RHEA-COMP:10670"/>
        <dbReference type="ChEBI" id="CHEBI:15378"/>
        <dbReference type="ChEBI" id="CHEBI:30616"/>
        <dbReference type="ChEBI" id="CHEBI:32551"/>
        <dbReference type="ChEBI" id="CHEBI:33019"/>
        <dbReference type="ChEBI" id="CHEBI:82748"/>
        <dbReference type="ChEBI" id="CHEBI:83665"/>
        <dbReference type="ChEBI" id="CHEBI:456215"/>
        <dbReference type="EC" id="6.3.4.19"/>
    </reaction>
</comment>
<dbReference type="EC" id="6.3.4.19" evidence="8"/>
<dbReference type="NCBIfam" id="TIGR02433">
    <property type="entry name" value="lysidine_TilS_C"/>
    <property type="match status" value="1"/>
</dbReference>
<feature type="binding site" evidence="8">
    <location>
        <begin position="32"/>
        <end position="37"/>
    </location>
    <ligand>
        <name>ATP</name>
        <dbReference type="ChEBI" id="CHEBI:30616"/>
    </ligand>
</feature>
<evidence type="ECO:0000256" key="1">
    <source>
        <dbReference type="ARBA" id="ARBA00004496"/>
    </source>
</evidence>
<dbReference type="EMBL" id="SLUK01000002">
    <property type="protein sequence ID" value="TCL44697.1"/>
    <property type="molecule type" value="Genomic_DNA"/>
</dbReference>
<keyword evidence="6 8" id="KW-0067">ATP-binding</keyword>
<keyword evidence="5 8" id="KW-0547">Nucleotide-binding</keyword>
<dbReference type="Proteomes" id="UP000294682">
    <property type="component" value="Unassembled WGS sequence"/>
</dbReference>
<dbReference type="Pfam" id="PF11734">
    <property type="entry name" value="TilS_C"/>
    <property type="match status" value="1"/>
</dbReference>
<dbReference type="AlphaFoldDB" id="A0A9X8Y8Y2"/>
<dbReference type="SUPFAM" id="SSF56037">
    <property type="entry name" value="PheT/TilS domain"/>
    <property type="match status" value="1"/>
</dbReference>
<dbReference type="GO" id="GO:0006400">
    <property type="term" value="P:tRNA modification"/>
    <property type="evidence" value="ECO:0007669"/>
    <property type="project" value="UniProtKB-UniRule"/>
</dbReference>
<evidence type="ECO:0000256" key="4">
    <source>
        <dbReference type="ARBA" id="ARBA00022694"/>
    </source>
</evidence>
<keyword evidence="11" id="KW-1185">Reference proteome</keyword>
<dbReference type="PANTHER" id="PTHR43033:SF1">
    <property type="entry name" value="TRNA(ILE)-LYSIDINE SYNTHASE-RELATED"/>
    <property type="match status" value="1"/>
</dbReference>
<keyword evidence="2 8" id="KW-0963">Cytoplasm</keyword>
<comment type="domain">
    <text evidence="8">The N-terminal region contains the highly conserved SGGXDS motif, predicted to be a P-loop motif involved in ATP binding.</text>
</comment>
<dbReference type="NCBIfam" id="TIGR02432">
    <property type="entry name" value="lysidine_TilS_N"/>
    <property type="match status" value="1"/>
</dbReference>
<evidence type="ECO:0000259" key="9">
    <source>
        <dbReference type="SMART" id="SM00977"/>
    </source>
</evidence>
<dbReference type="GO" id="GO:0032267">
    <property type="term" value="F:tRNA(Ile)-lysidine synthase activity"/>
    <property type="evidence" value="ECO:0007669"/>
    <property type="project" value="UniProtKB-EC"/>
</dbReference>
<evidence type="ECO:0000256" key="8">
    <source>
        <dbReference type="HAMAP-Rule" id="MF_01161"/>
    </source>
</evidence>
<dbReference type="PANTHER" id="PTHR43033">
    <property type="entry name" value="TRNA(ILE)-LYSIDINE SYNTHASE-RELATED"/>
    <property type="match status" value="1"/>
</dbReference>
<dbReference type="InterPro" id="IPR012796">
    <property type="entry name" value="Lysidine-tRNA-synth_C"/>
</dbReference>
<gene>
    <name evidence="8" type="primary">tilS</name>
    <name evidence="10" type="ORF">EDD78_102323</name>
</gene>
<comment type="similarity">
    <text evidence="8">Belongs to the tRNA(Ile)-lysidine synthase family.</text>
</comment>
<keyword evidence="4 8" id="KW-0819">tRNA processing</keyword>
<accession>A0A9X8Y8Y2</accession>